<sequence>MIKTYEKDQHLVVVLPARFDFKMADYFREIYHNHPPRSYHIDFSAVHSMDSAALGMLLLLREHCGGEQARITLKNCHGQLAQLLRIARFEQIFHTEPALS</sequence>
<reference evidence="2 3" key="2">
    <citation type="journal article" date="2012" name="Int. J. Syst. Evol. Microbiol.">
        <title>Magnetococcus marinus gen. nov., sp. nov., a marine, magnetotactic bacterium that represents a novel lineage (Magnetococcaceae fam. nov.; Magnetococcales ord. nov.) at the base of the Alphaproteobacteria.</title>
        <authorList>
            <person name="Bazylinski D.A."/>
            <person name="Williams T.J."/>
            <person name="Lefevre C.T."/>
            <person name="Berg R.J."/>
            <person name="Zhang C.L."/>
            <person name="Bowser S.S."/>
            <person name="Dean A.J."/>
            <person name="Beveridge T.J."/>
        </authorList>
    </citation>
    <scope>NUCLEOTIDE SEQUENCE [LARGE SCALE GENOMIC DNA]</scope>
    <source>
        <strain evidence="3">ATCC BAA-1437 / JCM 17883 / MC-1</strain>
    </source>
</reference>
<dbReference type="KEGG" id="mgm:Mmc1_2957"/>
<evidence type="ECO:0000259" key="1">
    <source>
        <dbReference type="PROSITE" id="PS50801"/>
    </source>
</evidence>
<name>A0LBV5_MAGMM</name>
<dbReference type="STRING" id="156889.Mmc1_2957"/>
<accession>A0LBV5</accession>
<proteinExistence type="predicted"/>
<dbReference type="EMBL" id="CP000471">
    <property type="protein sequence ID" value="ABK45448.1"/>
    <property type="molecule type" value="Genomic_DNA"/>
</dbReference>
<keyword evidence="3" id="KW-1185">Reference proteome</keyword>
<dbReference type="Pfam" id="PF13466">
    <property type="entry name" value="STAS_2"/>
    <property type="match status" value="1"/>
</dbReference>
<dbReference type="Proteomes" id="UP000002586">
    <property type="component" value="Chromosome"/>
</dbReference>
<feature type="domain" description="STAS" evidence="1">
    <location>
        <begin position="1"/>
        <end position="100"/>
    </location>
</feature>
<dbReference type="OrthoDB" id="8236316at2"/>
<dbReference type="PROSITE" id="PS50801">
    <property type="entry name" value="STAS"/>
    <property type="match status" value="1"/>
</dbReference>
<dbReference type="AlphaFoldDB" id="A0LBV5"/>
<protein>
    <submittedName>
        <fullName evidence="2">Anti-sigma-factor antagonist</fullName>
    </submittedName>
</protein>
<organism evidence="2 3">
    <name type="scientific">Magnetococcus marinus (strain ATCC BAA-1437 / JCM 17883 / MC-1)</name>
    <dbReference type="NCBI Taxonomy" id="156889"/>
    <lineage>
        <taxon>Bacteria</taxon>
        <taxon>Pseudomonadati</taxon>
        <taxon>Pseudomonadota</taxon>
        <taxon>Magnetococcia</taxon>
        <taxon>Magnetococcales</taxon>
        <taxon>Magnetococcaceae</taxon>
        <taxon>Magnetococcus</taxon>
    </lineage>
</organism>
<reference evidence="3" key="1">
    <citation type="journal article" date="2009" name="Appl. Environ. Microbiol.">
        <title>Complete genome sequence of the chemolithoautotrophic marine magnetotactic coccus strain MC-1.</title>
        <authorList>
            <person name="Schubbe S."/>
            <person name="Williams T.J."/>
            <person name="Xie G."/>
            <person name="Kiss H.E."/>
            <person name="Brettin T.S."/>
            <person name="Martinez D."/>
            <person name="Ross C.A."/>
            <person name="Schuler D."/>
            <person name="Cox B.L."/>
            <person name="Nealson K.H."/>
            <person name="Bazylinski D.A."/>
        </authorList>
    </citation>
    <scope>NUCLEOTIDE SEQUENCE [LARGE SCALE GENOMIC DNA]</scope>
    <source>
        <strain evidence="3">ATCC BAA-1437 / JCM 17883 / MC-1</strain>
    </source>
</reference>
<evidence type="ECO:0000313" key="2">
    <source>
        <dbReference type="EMBL" id="ABK45448.1"/>
    </source>
</evidence>
<dbReference type="RefSeq" id="WP_011714512.1">
    <property type="nucleotide sequence ID" value="NC_008576.1"/>
</dbReference>
<dbReference type="InterPro" id="IPR036513">
    <property type="entry name" value="STAS_dom_sf"/>
</dbReference>
<gene>
    <name evidence="2" type="ordered locus">Mmc1_2957</name>
</gene>
<dbReference type="InterPro" id="IPR002645">
    <property type="entry name" value="STAS_dom"/>
</dbReference>
<dbReference type="SUPFAM" id="SSF52091">
    <property type="entry name" value="SpoIIaa-like"/>
    <property type="match status" value="1"/>
</dbReference>
<dbReference type="eggNOG" id="COG1366">
    <property type="taxonomic scope" value="Bacteria"/>
</dbReference>
<dbReference type="InterPro" id="IPR058548">
    <property type="entry name" value="MlaB-like_STAS"/>
</dbReference>
<dbReference type="HOGENOM" id="CLU_115403_9_1_5"/>
<dbReference type="Gene3D" id="3.30.750.24">
    <property type="entry name" value="STAS domain"/>
    <property type="match status" value="1"/>
</dbReference>
<dbReference type="CDD" id="cd07043">
    <property type="entry name" value="STAS_anti-anti-sigma_factors"/>
    <property type="match status" value="1"/>
</dbReference>
<evidence type="ECO:0000313" key="3">
    <source>
        <dbReference type="Proteomes" id="UP000002586"/>
    </source>
</evidence>